<dbReference type="InterPro" id="IPR001328">
    <property type="entry name" value="Pept_tRNA_hydro"/>
</dbReference>
<dbReference type="AlphaFoldDB" id="A0A1A9VK44"/>
<dbReference type="Pfam" id="PF01195">
    <property type="entry name" value="Pept_tRNA_hydro"/>
    <property type="match status" value="1"/>
</dbReference>
<comment type="similarity">
    <text evidence="5">Belongs to the PTH family.</text>
</comment>
<dbReference type="Gene3D" id="3.40.50.1470">
    <property type="entry name" value="Peptidyl-tRNA hydrolase"/>
    <property type="match status" value="1"/>
</dbReference>
<name>A0A1A9VK44_GLOAU</name>
<evidence type="ECO:0000313" key="6">
    <source>
        <dbReference type="EnsemblMetazoa" id="GAUT039635-PA"/>
    </source>
</evidence>
<organism evidence="6 7">
    <name type="scientific">Glossina austeni</name>
    <name type="common">Savannah tsetse fly</name>
    <dbReference type="NCBI Taxonomy" id="7395"/>
    <lineage>
        <taxon>Eukaryota</taxon>
        <taxon>Metazoa</taxon>
        <taxon>Ecdysozoa</taxon>
        <taxon>Arthropoda</taxon>
        <taxon>Hexapoda</taxon>
        <taxon>Insecta</taxon>
        <taxon>Pterygota</taxon>
        <taxon>Neoptera</taxon>
        <taxon>Endopterygota</taxon>
        <taxon>Diptera</taxon>
        <taxon>Brachycera</taxon>
        <taxon>Muscomorpha</taxon>
        <taxon>Hippoboscoidea</taxon>
        <taxon>Glossinidae</taxon>
        <taxon>Glossina</taxon>
    </lineage>
</organism>
<dbReference type="GO" id="GO:0000049">
    <property type="term" value="F:tRNA binding"/>
    <property type="evidence" value="ECO:0007669"/>
    <property type="project" value="UniProtKB-KW"/>
</dbReference>
<dbReference type="EC" id="3.1.1.29" evidence="1"/>
<evidence type="ECO:0000256" key="2">
    <source>
        <dbReference type="ARBA" id="ARBA00022555"/>
    </source>
</evidence>
<dbReference type="InterPro" id="IPR036416">
    <property type="entry name" value="Pept_tRNA_hydro_sf"/>
</dbReference>
<reference evidence="6" key="1">
    <citation type="submission" date="2020-05" db="UniProtKB">
        <authorList>
            <consortium name="EnsemblMetazoa"/>
        </authorList>
    </citation>
    <scope>IDENTIFICATION</scope>
    <source>
        <strain evidence="6">TTRI</strain>
    </source>
</reference>
<dbReference type="VEuPathDB" id="VectorBase:GAUT039635"/>
<keyword evidence="2" id="KW-0820">tRNA-binding</keyword>
<evidence type="ECO:0000256" key="1">
    <source>
        <dbReference type="ARBA" id="ARBA00013260"/>
    </source>
</evidence>
<keyword evidence="4" id="KW-0694">RNA-binding</keyword>
<evidence type="ECO:0000256" key="5">
    <source>
        <dbReference type="ARBA" id="ARBA00038063"/>
    </source>
</evidence>
<evidence type="ECO:0000313" key="7">
    <source>
        <dbReference type="Proteomes" id="UP000078200"/>
    </source>
</evidence>
<dbReference type="GO" id="GO:0004045">
    <property type="term" value="F:peptidyl-tRNA hydrolase activity"/>
    <property type="evidence" value="ECO:0007669"/>
    <property type="project" value="UniProtKB-EC"/>
</dbReference>
<dbReference type="STRING" id="7395.A0A1A9VK44"/>
<dbReference type="PANTHER" id="PTHR17224">
    <property type="entry name" value="PEPTIDYL-TRNA HYDROLASE"/>
    <property type="match status" value="1"/>
</dbReference>
<protein>
    <recommendedName>
        <fullName evidence="1">peptidyl-tRNA hydrolase</fullName>
        <ecNumber evidence="1">3.1.1.29</ecNumber>
    </recommendedName>
</protein>
<dbReference type="Proteomes" id="UP000078200">
    <property type="component" value="Unassembled WGS sequence"/>
</dbReference>
<evidence type="ECO:0000256" key="4">
    <source>
        <dbReference type="ARBA" id="ARBA00022884"/>
    </source>
</evidence>
<dbReference type="PANTHER" id="PTHR17224:SF1">
    <property type="entry name" value="PEPTIDYL-TRNA HYDROLASE"/>
    <property type="match status" value="1"/>
</dbReference>
<keyword evidence="7" id="KW-1185">Reference proteome</keyword>
<evidence type="ECO:0000256" key="3">
    <source>
        <dbReference type="ARBA" id="ARBA00022801"/>
    </source>
</evidence>
<dbReference type="InterPro" id="IPR018171">
    <property type="entry name" value="Pept_tRNA_hydro_CS"/>
</dbReference>
<accession>A0A1A9VK44</accession>
<dbReference type="SUPFAM" id="SSF53178">
    <property type="entry name" value="Peptidyl-tRNA hydrolase-like"/>
    <property type="match status" value="1"/>
</dbReference>
<dbReference type="EnsemblMetazoa" id="GAUT039635-RA">
    <property type="protein sequence ID" value="GAUT039635-PA"/>
    <property type="gene ID" value="GAUT039635"/>
</dbReference>
<keyword evidence="3" id="KW-0378">Hydrolase</keyword>
<dbReference type="PROSITE" id="PS01196">
    <property type="entry name" value="PEPT_TRNA_HYDROL_2"/>
    <property type="match status" value="1"/>
</dbReference>
<proteinExistence type="inferred from homology"/>
<sequence length="220" mass="24337">MLIKPYSFMNNSGIPVAKIRNFYKLSLDNIIVIHDDADLELGRIKIKKGGSSAGHNGLKSIDSFIGNDYWRLRFGVEFNIAELRNNSSANTESKIPLIFIVMCLLPAQSSTFLQPKEEISFTSSLLLRKFSYQLNSTTIMIIMIMKNYRMSGAMGFDIVYVMPPAISADTTEAATINRADNPEAILRAAPTANIAARLAQATFGENSMAIKLIDCLVHHA</sequence>